<dbReference type="Proteomes" id="UP000321046">
    <property type="component" value="Unassembled WGS sequence"/>
</dbReference>
<accession>A0A5C6XRE6</accession>
<dbReference type="AlphaFoldDB" id="A0A5C6XRE6"/>
<dbReference type="EMBL" id="VOSL01000002">
    <property type="protein sequence ID" value="TXD44551.1"/>
    <property type="molecule type" value="Genomic_DNA"/>
</dbReference>
<protein>
    <recommendedName>
        <fullName evidence="3">Lipocalin-like domain-containing protein</fullName>
    </recommendedName>
</protein>
<dbReference type="PROSITE" id="PS51257">
    <property type="entry name" value="PROKAR_LIPOPROTEIN"/>
    <property type="match status" value="1"/>
</dbReference>
<comment type="caution">
    <text evidence="1">The sequence shown here is derived from an EMBL/GenBank/DDBJ whole genome shotgun (WGS) entry which is preliminary data.</text>
</comment>
<proteinExistence type="predicted"/>
<evidence type="ECO:0008006" key="3">
    <source>
        <dbReference type="Google" id="ProtNLM"/>
    </source>
</evidence>
<name>A0A5C6XRE6_9DELT</name>
<evidence type="ECO:0000313" key="2">
    <source>
        <dbReference type="Proteomes" id="UP000321046"/>
    </source>
</evidence>
<sequence>MEGLQSRLLVMVMMGTLMLAAGCGEVAEDEPNTDHFVGTYQGTATLSGSGSPTFTADIVVTAGTTADLLVTVSDMRNLRATIQGDTSFSIDSQSVSLTDENGNAFSVTAQGNGTVVGDIFTLNATLSSPNGTLTLSANGNRL</sequence>
<gene>
    <name evidence="1" type="ORF">FRC96_00265</name>
</gene>
<organism evidence="1 2">
    <name type="scientific">Lujinxingia vulgaris</name>
    <dbReference type="NCBI Taxonomy" id="2600176"/>
    <lineage>
        <taxon>Bacteria</taxon>
        <taxon>Deltaproteobacteria</taxon>
        <taxon>Bradymonadales</taxon>
        <taxon>Lujinxingiaceae</taxon>
        <taxon>Lujinxingia</taxon>
    </lineage>
</organism>
<evidence type="ECO:0000313" key="1">
    <source>
        <dbReference type="EMBL" id="TXD44551.1"/>
    </source>
</evidence>
<reference evidence="1 2" key="1">
    <citation type="submission" date="2019-08" db="EMBL/GenBank/DDBJ databases">
        <title>Bradymonadales sp. TMQ2.</title>
        <authorList>
            <person name="Liang Q."/>
        </authorList>
    </citation>
    <scope>NUCLEOTIDE SEQUENCE [LARGE SCALE GENOMIC DNA]</scope>
    <source>
        <strain evidence="1 2">TMQ2</strain>
    </source>
</reference>